<accession>A0A4Z0R957</accession>
<dbReference type="InterPro" id="IPR000524">
    <property type="entry name" value="Tscrpt_reg_HTH_GntR"/>
</dbReference>
<dbReference type="PRINTS" id="PR00035">
    <property type="entry name" value="HTHGNTR"/>
</dbReference>
<dbReference type="SMART" id="SM00345">
    <property type="entry name" value="HTH_GNTR"/>
    <property type="match status" value="1"/>
</dbReference>
<dbReference type="GO" id="GO:0003700">
    <property type="term" value="F:DNA-binding transcription factor activity"/>
    <property type="evidence" value="ECO:0007669"/>
    <property type="project" value="InterPro"/>
</dbReference>
<gene>
    <name evidence="5" type="ORF">E4K67_07905</name>
</gene>
<dbReference type="AlphaFoldDB" id="A0A4Z0R957"/>
<evidence type="ECO:0000313" key="6">
    <source>
        <dbReference type="Proteomes" id="UP000298460"/>
    </source>
</evidence>
<dbReference type="Pfam" id="PF00392">
    <property type="entry name" value="GntR"/>
    <property type="match status" value="1"/>
</dbReference>
<dbReference type="SUPFAM" id="SSF46785">
    <property type="entry name" value="Winged helix' DNA-binding domain"/>
    <property type="match status" value="1"/>
</dbReference>
<keyword evidence="3" id="KW-0804">Transcription</keyword>
<dbReference type="Gene3D" id="1.20.120.530">
    <property type="entry name" value="GntR ligand-binding domain-like"/>
    <property type="match status" value="1"/>
</dbReference>
<comment type="caution">
    <text evidence="5">The sequence shown here is derived from an EMBL/GenBank/DDBJ whole genome shotgun (WGS) entry which is preliminary data.</text>
</comment>
<dbReference type="GO" id="GO:0003677">
    <property type="term" value="F:DNA binding"/>
    <property type="evidence" value="ECO:0007669"/>
    <property type="project" value="UniProtKB-KW"/>
</dbReference>
<keyword evidence="2" id="KW-0238">DNA-binding</keyword>
<dbReference type="InterPro" id="IPR008920">
    <property type="entry name" value="TF_FadR/GntR_C"/>
</dbReference>
<evidence type="ECO:0000256" key="2">
    <source>
        <dbReference type="ARBA" id="ARBA00023125"/>
    </source>
</evidence>
<dbReference type="Proteomes" id="UP000298460">
    <property type="component" value="Unassembled WGS sequence"/>
</dbReference>
<dbReference type="SUPFAM" id="SSF48008">
    <property type="entry name" value="GntR ligand-binding domain-like"/>
    <property type="match status" value="1"/>
</dbReference>
<evidence type="ECO:0000313" key="5">
    <source>
        <dbReference type="EMBL" id="TGE39348.1"/>
    </source>
</evidence>
<dbReference type="SMART" id="SM00895">
    <property type="entry name" value="FCD"/>
    <property type="match status" value="1"/>
</dbReference>
<dbReference type="PANTHER" id="PTHR43537:SF5">
    <property type="entry name" value="UXU OPERON TRANSCRIPTIONAL REGULATOR"/>
    <property type="match status" value="1"/>
</dbReference>
<name>A0A4Z0R957_9FIRM</name>
<dbReference type="EMBL" id="SPQQ01000002">
    <property type="protein sequence ID" value="TGE39348.1"/>
    <property type="molecule type" value="Genomic_DNA"/>
</dbReference>
<feature type="domain" description="HTH gntR-type" evidence="4">
    <location>
        <begin position="18"/>
        <end position="86"/>
    </location>
</feature>
<proteinExistence type="predicted"/>
<keyword evidence="6" id="KW-1185">Reference proteome</keyword>
<dbReference type="CDD" id="cd07377">
    <property type="entry name" value="WHTH_GntR"/>
    <property type="match status" value="1"/>
</dbReference>
<organism evidence="5 6">
    <name type="scientific">Desulfosporosinus fructosivorans</name>
    <dbReference type="NCBI Taxonomy" id="2018669"/>
    <lineage>
        <taxon>Bacteria</taxon>
        <taxon>Bacillati</taxon>
        <taxon>Bacillota</taxon>
        <taxon>Clostridia</taxon>
        <taxon>Eubacteriales</taxon>
        <taxon>Desulfitobacteriaceae</taxon>
        <taxon>Desulfosporosinus</taxon>
    </lineage>
</organism>
<dbReference type="Pfam" id="PF07729">
    <property type="entry name" value="FCD"/>
    <property type="match status" value="1"/>
</dbReference>
<dbReference type="InterPro" id="IPR036390">
    <property type="entry name" value="WH_DNA-bd_sf"/>
</dbReference>
<dbReference type="PANTHER" id="PTHR43537">
    <property type="entry name" value="TRANSCRIPTIONAL REGULATOR, GNTR FAMILY"/>
    <property type="match status" value="1"/>
</dbReference>
<dbReference type="PROSITE" id="PS50949">
    <property type="entry name" value="HTH_GNTR"/>
    <property type="match status" value="1"/>
</dbReference>
<keyword evidence="1" id="KW-0805">Transcription regulation</keyword>
<evidence type="ECO:0000259" key="4">
    <source>
        <dbReference type="PROSITE" id="PS50949"/>
    </source>
</evidence>
<protein>
    <submittedName>
        <fullName evidence="5">FadR family transcriptional regulator</fullName>
    </submittedName>
</protein>
<reference evidence="5 6" key="1">
    <citation type="submission" date="2019-03" db="EMBL/GenBank/DDBJ databases">
        <title>Draft Genome Sequence of Desulfosporosinus fructosivorans Strain 63.6F, Isolated from Marine Sediment in the Baltic Sea.</title>
        <authorList>
            <person name="Hausmann B."/>
            <person name="Vandieken V."/>
            <person name="Pjevac P."/>
            <person name="Schreck K."/>
            <person name="Herbold C.W."/>
            <person name="Loy A."/>
        </authorList>
    </citation>
    <scope>NUCLEOTIDE SEQUENCE [LARGE SCALE GENOMIC DNA]</scope>
    <source>
        <strain evidence="5 6">63.6F</strain>
    </source>
</reference>
<evidence type="ECO:0000256" key="1">
    <source>
        <dbReference type="ARBA" id="ARBA00023015"/>
    </source>
</evidence>
<dbReference type="InterPro" id="IPR036388">
    <property type="entry name" value="WH-like_DNA-bd_sf"/>
</dbReference>
<evidence type="ECO:0000256" key="3">
    <source>
        <dbReference type="ARBA" id="ARBA00023163"/>
    </source>
</evidence>
<sequence>MILDNQNQKIGAIVRNNKLLSVQIANNLRGLIISRQLNEGDKLPTETELSETLEVSRITIREAVKHLCSEGALEIRRGIGTFVCNNPGLSNDPLGLDYLRNEDLPEKIYQVRFIMEPQIAKLAAKCANDEDIAEIEKSFNKFKFIANDYMEGKLTRKEASIRYVDNEIAFHMSICASAKNDVLDRIMFIILEAYMEKYYSSIDFIGDTPDWYKSHNEIIEAIKSRDPDCAETAVKNHLEFGQDYKKVNLNY</sequence>
<dbReference type="InterPro" id="IPR011711">
    <property type="entry name" value="GntR_C"/>
</dbReference>
<dbReference type="Gene3D" id="1.10.10.10">
    <property type="entry name" value="Winged helix-like DNA-binding domain superfamily/Winged helix DNA-binding domain"/>
    <property type="match status" value="1"/>
</dbReference>